<proteinExistence type="predicted"/>
<feature type="region of interest" description="Disordered" evidence="1">
    <location>
        <begin position="1"/>
        <end position="77"/>
    </location>
</feature>
<feature type="compositionally biased region" description="Low complexity" evidence="1">
    <location>
        <begin position="10"/>
        <end position="22"/>
    </location>
</feature>
<evidence type="ECO:0000313" key="3">
    <source>
        <dbReference type="Proteomes" id="UP001497472"/>
    </source>
</evidence>
<dbReference type="Proteomes" id="UP001497472">
    <property type="component" value="Unassembled WGS sequence"/>
</dbReference>
<dbReference type="AlphaFoldDB" id="A0AAV1JXB8"/>
<comment type="caution">
    <text evidence="2">The sequence shown here is derived from an EMBL/GenBank/DDBJ whole genome shotgun (WGS) entry which is preliminary data.</text>
</comment>
<dbReference type="EMBL" id="CAVLEF010000163">
    <property type="protein sequence ID" value="CAK1552782.1"/>
    <property type="molecule type" value="Genomic_DNA"/>
</dbReference>
<keyword evidence="3" id="KW-1185">Reference proteome</keyword>
<evidence type="ECO:0000256" key="1">
    <source>
        <dbReference type="SAM" id="MobiDB-lite"/>
    </source>
</evidence>
<evidence type="ECO:0000313" key="2">
    <source>
        <dbReference type="EMBL" id="CAK1552782.1"/>
    </source>
</evidence>
<reference evidence="2 3" key="1">
    <citation type="submission" date="2023-11" db="EMBL/GenBank/DDBJ databases">
        <authorList>
            <person name="Okamura Y."/>
        </authorList>
    </citation>
    <scope>NUCLEOTIDE SEQUENCE [LARGE SCALE GENOMIC DNA]</scope>
</reference>
<accession>A0AAV1JXB8</accession>
<sequence>MARVDKQSMRPSAPSRAAAVPANGTRSRQINYKDWPPTSRGGPRPTALPASQHHYIIREEHTPSKNPFTLCHFPSEI</sequence>
<protein>
    <submittedName>
        <fullName evidence="2">Uncharacterized protein</fullName>
    </submittedName>
</protein>
<name>A0AAV1JXB8_9NEOP</name>
<organism evidence="2 3">
    <name type="scientific">Leptosia nina</name>
    <dbReference type="NCBI Taxonomy" id="320188"/>
    <lineage>
        <taxon>Eukaryota</taxon>
        <taxon>Metazoa</taxon>
        <taxon>Ecdysozoa</taxon>
        <taxon>Arthropoda</taxon>
        <taxon>Hexapoda</taxon>
        <taxon>Insecta</taxon>
        <taxon>Pterygota</taxon>
        <taxon>Neoptera</taxon>
        <taxon>Endopterygota</taxon>
        <taxon>Lepidoptera</taxon>
        <taxon>Glossata</taxon>
        <taxon>Ditrysia</taxon>
        <taxon>Papilionoidea</taxon>
        <taxon>Pieridae</taxon>
        <taxon>Pierinae</taxon>
        <taxon>Leptosia</taxon>
    </lineage>
</organism>
<gene>
    <name evidence="2" type="ORF">LNINA_LOCUS11812</name>
</gene>